<feature type="compositionally biased region" description="Low complexity" evidence="1">
    <location>
        <begin position="110"/>
        <end position="134"/>
    </location>
</feature>
<name>A0A0S1TPD3_9BETA</name>
<organism evidence="2 3">
    <name type="scientific">Elephant endotheliotropic herpesvirus 4</name>
    <dbReference type="NCBI Taxonomy" id="548914"/>
    <lineage>
        <taxon>Viruses</taxon>
        <taxon>Duplodnaviria</taxon>
        <taxon>Heunggongvirae</taxon>
        <taxon>Peploviricota</taxon>
        <taxon>Herviviricetes</taxon>
        <taxon>Herpesvirales</taxon>
        <taxon>Orthoherpesviridae</taxon>
        <taxon>Betaherpesvirinae</taxon>
        <taxon>Proboscivirus</taxon>
    </lineage>
</organism>
<proteinExistence type="predicted"/>
<feature type="compositionally biased region" description="Polar residues" evidence="1">
    <location>
        <begin position="48"/>
        <end position="59"/>
    </location>
</feature>
<feature type="compositionally biased region" description="Low complexity" evidence="1">
    <location>
        <begin position="88"/>
        <end position="102"/>
    </location>
</feature>
<gene>
    <name evidence="2" type="primary">E37</name>
</gene>
<dbReference type="Proteomes" id="UP000161618">
    <property type="component" value="Segment"/>
</dbReference>
<reference evidence="3" key="1">
    <citation type="journal article" date="2009" name="Vet. Pathol.">
        <title>Clinico-pathologic features of fatal disease attributed to new variants of endotheliotropic herpesviruses in two Asian elephants (Elephas maximus).</title>
        <authorList>
            <person name="Garner M.M."/>
            <person name="Helmick K."/>
            <person name="Ochsenreiter J."/>
            <person name="Richman L.K."/>
            <person name="Latimer E."/>
            <person name="Wise A.G."/>
            <person name="Maes R.K."/>
            <person name="Kiupel M."/>
            <person name="Nordhausen R.W."/>
            <person name="Zong J.C."/>
            <person name="Hayward G.S."/>
        </authorList>
    </citation>
    <scope>NUCLEOTIDE SEQUENCE [LARGE SCALE GENOMIC DNA]</scope>
</reference>
<dbReference type="EMBL" id="KT832477">
    <property type="protein sequence ID" value="ALM26029.1"/>
    <property type="molecule type" value="Genomic_DNA"/>
</dbReference>
<protein>
    <submittedName>
        <fullName evidence="2">Glycoprotein ORF-O</fullName>
    </submittedName>
</protein>
<dbReference type="KEGG" id="vg:26196618"/>
<feature type="compositionally biased region" description="Low complexity" evidence="1">
    <location>
        <begin position="60"/>
        <end position="80"/>
    </location>
</feature>
<reference evidence="3" key="3">
    <citation type="journal article" date="2014" name="J. Virol.">
        <title>Comparative genome analysis of four elephant endotheliotropic herpesviruses, EEHV3, EEHV4, EEHV5, and EEHV6, from cases of hemorrhagic disease or viremia.</title>
        <authorList>
            <person name="Zong JC"/>
            <person name="Latimer EM"/>
            <person name="Long SY"/>
            <person name="Richman LK"/>
            <person name="Heaggans SY"/>
            <person name="Hayward GS."/>
        </authorList>
    </citation>
    <scope>NUCLEOTIDE SEQUENCE [LARGE SCALE GENOMIC DNA]</scope>
</reference>
<accession>A0A0S1TPD3</accession>
<evidence type="ECO:0000313" key="3">
    <source>
        <dbReference type="Proteomes" id="UP000161618"/>
    </source>
</evidence>
<sequence length="709" mass="78407">MIKLTLSVMFVYILTGLPGLQANQTTVTSGASHTPSSTLATLQSTLGASTGNGSVGQTVTVSGSNGPNTSTSPSTTITTNHDTHHTNRTSNSSTTSTPMTTTPQEASVASTTYTSTPYTSGDGLSLSSSETSTTPPNVTGTSTLSSPTDDVTTSSNQNTMLDNTHMSNQSISPTYSISFQSLMPNNTGLSTYSNSTLGVSVFDTTGFRLISTASTPRNTVTSSTIKKISVSLKPTTRTAGNVPLRGSVTTSTNTIKDTSYINSNFTIYDKLSKIYDNSKHINYIQSLFRWSNTTKYNHESKTTPTHTTLQTSPFQTLHTITTNANLKVTHEPINVLTTPSQTVKFETPDIANTKTHTINSPYVTNWITQHASKSKIMNINTNLDGLTTNHPTVTHSYYKTLTTQDVYTSAHRPNIMGASGKSDTLTPSSRTLQLNASLADSFSAATKALKFHPLENVTDCVFNVTNTTSEAFTDNDTTDYYITNPTTLHTTALPNTTVTYNTSVTPTVQLECTNISKEQRKNVTYFFTPVHTGELVTIFLPGGPFRKLLQFLDTPTKHPSEANETHTEICKHLENPTFNDSYFRFNVSFNNTHIITSLDKCDDRDYGFLYAFSLAYEWSRYQQGIFLTAMHKILQYYDLLRWLPTFQTTIDDHRCKSDYRCKYIAEEKENHFEVKECYRKQQKLHYVTSWGLCNNYFYHTNGKPVAVSQ</sequence>
<reference evidence="2 3" key="4">
    <citation type="journal article" date="2016" name="MSphere">
        <title>Complete Genome Sequence of Elephant Endotheliotropic Herpesvirus 4, the First Example of a GC-Rich Branch Proboscivirus.</title>
        <authorList>
            <person name="Ling P.D."/>
            <person name="Long S.Y."/>
            <person name="Fuery A."/>
            <person name="Peng R.S."/>
            <person name="Heaggans S.Y."/>
            <person name="Qin X."/>
            <person name="Worley K.C."/>
            <person name="Dugan S."/>
            <person name="Hayward G.S."/>
        </authorList>
    </citation>
    <scope>NUCLEOTIDE SEQUENCE [LARGE SCALE GENOMIC DNA]</scope>
    <source>
        <strain evidence="2">North American NAP69</strain>
    </source>
</reference>
<feature type="region of interest" description="Disordered" evidence="1">
    <location>
        <begin position="48"/>
        <end position="167"/>
    </location>
</feature>
<reference evidence="3" key="2">
    <citation type="journal article" date="2011" name="Vet. Microbiol.">
        <title>Detection and evaluation of novel herpesviruses in routine and pathological samples from Asian and African elephants: identification of two new probosciviruses (EEHV5 and EEHV6) and two new gammaherpesviruses (EGHV3B and EGHV5).</title>
        <authorList>
            <person name="Latimer E"/>
            <person name="Zong JC"/>
            <person name="Heaggans SY"/>
            <person name="Richman LK"/>
            <person name="Hayward GS."/>
        </authorList>
    </citation>
    <scope>NUCLEOTIDE SEQUENCE [LARGE SCALE GENOMIC DNA]</scope>
</reference>
<dbReference type="RefSeq" id="YP_009179346.1">
    <property type="nucleotide sequence ID" value="NC_028379.1"/>
</dbReference>
<reference evidence="2 3" key="5">
    <citation type="journal article" date="2016" name="MSphere">
        <title>Comparison of the Gene Coding Contents and Other Unusual Features of the GC-Rich and AT-Rich Branch Probosciviruses.</title>
        <authorList>
            <person name="Ling P.D."/>
            <person name="Long S.Y."/>
            <person name="Zong J.C."/>
            <person name="Heaggans S.Y."/>
            <person name="Qin X."/>
            <person name="Hayward G.S."/>
        </authorList>
    </citation>
    <scope>NUCLEOTIDE SEQUENCE [LARGE SCALE GENOMIC DNA]</scope>
    <source>
        <strain evidence="2">North American NAP69</strain>
    </source>
</reference>
<feature type="compositionally biased region" description="Polar residues" evidence="1">
    <location>
        <begin position="135"/>
        <end position="167"/>
    </location>
</feature>
<dbReference type="GeneID" id="26196618"/>
<evidence type="ECO:0000313" key="2">
    <source>
        <dbReference type="EMBL" id="ALM26029.1"/>
    </source>
</evidence>
<evidence type="ECO:0000256" key="1">
    <source>
        <dbReference type="SAM" id="MobiDB-lite"/>
    </source>
</evidence>
<keyword evidence="3" id="KW-1185">Reference proteome</keyword>